<name>A0A5D3WGU1_9BACT</name>
<dbReference type="EMBL" id="VNIB01000015">
    <property type="protein sequence ID" value="TYO96127.1"/>
    <property type="molecule type" value="Genomic_DNA"/>
</dbReference>
<protein>
    <submittedName>
        <fullName evidence="1">Uncharacterized protein</fullName>
    </submittedName>
</protein>
<sequence length="301" mass="34972">MRKFLILLALLSLGGCITIPDFDSEEHIMGSCSDAGDHFNIGRFEFDIYLDKHWEYSYTPETQDVTFSYEGQDFGIAGINVFSYHYMLFDLEGYWDDVNYIYERFRDDYVNHKSRMLKANPSYQISIVEKAGLQCVREWQIDYGPGNPQPIANANIGARDETLEYMCVVPGQTDRRPVDILITQWVPRGRKAFDLEKILEPVFASLKLNPNPPPVPNTDDYRPMRPPTWWERHFGPTQIKCLGDEYISIYACVYDHYLRNLAERARREASGNPYPLKGTPFERCTFMGPDRVARPCEEKTE</sequence>
<dbReference type="PROSITE" id="PS51257">
    <property type="entry name" value="PROKAR_LIPOPROTEIN"/>
    <property type="match status" value="1"/>
</dbReference>
<gene>
    <name evidence="1" type="ORF">EDC39_11574</name>
</gene>
<evidence type="ECO:0000313" key="1">
    <source>
        <dbReference type="EMBL" id="TYO96127.1"/>
    </source>
</evidence>
<comment type="caution">
    <text evidence="1">The sequence shown here is derived from an EMBL/GenBank/DDBJ whole genome shotgun (WGS) entry which is preliminary data.</text>
</comment>
<dbReference type="AlphaFoldDB" id="A0A5D3WGU1"/>
<accession>A0A5D3WGU1</accession>
<proteinExistence type="predicted"/>
<evidence type="ECO:0000313" key="2">
    <source>
        <dbReference type="Proteomes" id="UP000324159"/>
    </source>
</evidence>
<reference evidence="1 2" key="1">
    <citation type="submission" date="2019-07" db="EMBL/GenBank/DDBJ databases">
        <title>Genomic Encyclopedia of Type Strains, Phase IV (KMG-IV): sequencing the most valuable type-strain genomes for metagenomic binning, comparative biology and taxonomic classification.</title>
        <authorList>
            <person name="Goeker M."/>
        </authorList>
    </citation>
    <scope>NUCLEOTIDE SEQUENCE [LARGE SCALE GENOMIC DNA]</scope>
    <source>
        <strain evidence="1 2">SS015</strain>
    </source>
</reference>
<keyword evidence="2" id="KW-1185">Reference proteome</keyword>
<dbReference type="Proteomes" id="UP000324159">
    <property type="component" value="Unassembled WGS sequence"/>
</dbReference>
<organism evidence="1 2">
    <name type="scientific">Geothermobacter ehrlichii</name>
    <dbReference type="NCBI Taxonomy" id="213224"/>
    <lineage>
        <taxon>Bacteria</taxon>
        <taxon>Pseudomonadati</taxon>
        <taxon>Thermodesulfobacteriota</taxon>
        <taxon>Desulfuromonadia</taxon>
        <taxon>Desulfuromonadales</taxon>
        <taxon>Geothermobacteraceae</taxon>
        <taxon>Geothermobacter</taxon>
    </lineage>
</organism>
<dbReference type="RefSeq" id="WP_148896936.1">
    <property type="nucleotide sequence ID" value="NZ_VNIB01000015.1"/>
</dbReference>